<evidence type="ECO:0000313" key="3">
    <source>
        <dbReference type="Proteomes" id="UP000319976"/>
    </source>
</evidence>
<name>A0A517T5E1_9PLAN</name>
<dbReference type="EMBL" id="CP036316">
    <property type="protein sequence ID" value="QDT63587.1"/>
    <property type="molecule type" value="Genomic_DNA"/>
</dbReference>
<feature type="compositionally biased region" description="Basic and acidic residues" evidence="1">
    <location>
        <begin position="141"/>
        <end position="171"/>
    </location>
</feature>
<keyword evidence="3" id="KW-1185">Reference proteome</keyword>
<reference evidence="2 3" key="1">
    <citation type="submission" date="2019-02" db="EMBL/GenBank/DDBJ databases">
        <title>Deep-cultivation of Planctomycetes and their phenomic and genomic characterization uncovers novel biology.</title>
        <authorList>
            <person name="Wiegand S."/>
            <person name="Jogler M."/>
            <person name="Boedeker C."/>
            <person name="Pinto D."/>
            <person name="Vollmers J."/>
            <person name="Rivas-Marin E."/>
            <person name="Kohn T."/>
            <person name="Peeters S.H."/>
            <person name="Heuer A."/>
            <person name="Rast P."/>
            <person name="Oberbeckmann S."/>
            <person name="Bunk B."/>
            <person name="Jeske O."/>
            <person name="Meyerdierks A."/>
            <person name="Storesund J.E."/>
            <person name="Kallscheuer N."/>
            <person name="Luecker S."/>
            <person name="Lage O.M."/>
            <person name="Pohl T."/>
            <person name="Merkel B.J."/>
            <person name="Hornburger P."/>
            <person name="Mueller R.-W."/>
            <person name="Bruemmer F."/>
            <person name="Labrenz M."/>
            <person name="Spormann A.M."/>
            <person name="Op den Camp H."/>
            <person name="Overmann J."/>
            <person name="Amann R."/>
            <person name="Jetten M.S.M."/>
            <person name="Mascher T."/>
            <person name="Medema M.H."/>
            <person name="Devos D.P."/>
            <person name="Kaster A.-K."/>
            <person name="Ovreas L."/>
            <person name="Rohde M."/>
            <person name="Galperin M.Y."/>
            <person name="Jogler C."/>
        </authorList>
    </citation>
    <scope>NUCLEOTIDE SEQUENCE [LARGE SCALE GENOMIC DNA]</scope>
    <source>
        <strain evidence="2 3">V22</strain>
    </source>
</reference>
<dbReference type="AlphaFoldDB" id="A0A517T5E1"/>
<dbReference type="RefSeq" id="WP_145260021.1">
    <property type="nucleotide sequence ID" value="NZ_CP036316.1"/>
</dbReference>
<gene>
    <name evidence="2" type="ORF">V22_08110</name>
</gene>
<dbReference type="Proteomes" id="UP000319976">
    <property type="component" value="Chromosome"/>
</dbReference>
<accession>A0A517T5E1</accession>
<dbReference type="KEGG" id="chya:V22_08110"/>
<protein>
    <submittedName>
        <fullName evidence="2">Uncharacterized protein</fullName>
    </submittedName>
</protein>
<proteinExistence type="predicted"/>
<evidence type="ECO:0000256" key="1">
    <source>
        <dbReference type="SAM" id="MobiDB-lite"/>
    </source>
</evidence>
<organism evidence="2 3">
    <name type="scientific">Calycomorphotria hydatis</name>
    <dbReference type="NCBI Taxonomy" id="2528027"/>
    <lineage>
        <taxon>Bacteria</taxon>
        <taxon>Pseudomonadati</taxon>
        <taxon>Planctomycetota</taxon>
        <taxon>Planctomycetia</taxon>
        <taxon>Planctomycetales</taxon>
        <taxon>Planctomycetaceae</taxon>
        <taxon>Calycomorphotria</taxon>
    </lineage>
</organism>
<sequence>MERGKEFDNWFSGPKNSFIKQIAKKKCEFGPCSLDEVRSVLLDLGWRSYSYVSGMLHMQFRAFQNSIPDKLSDKESELYELLYLPHQVFCGHPLLLLKERVPFLQTALTENSAGLEMNLAGVIHTLLIYYIEMVEARRGVDRQNSADRRGQEAPVEFDERYHSEDKRKPDPSDPADLLDSP</sequence>
<feature type="region of interest" description="Disordered" evidence="1">
    <location>
        <begin position="141"/>
        <end position="181"/>
    </location>
</feature>
<dbReference type="OrthoDB" id="302138at2"/>
<evidence type="ECO:0000313" key="2">
    <source>
        <dbReference type="EMBL" id="QDT63587.1"/>
    </source>
</evidence>